<organism evidence="8 9">
    <name type="scientific">Urocitellus parryii</name>
    <name type="common">Arctic ground squirrel</name>
    <name type="synonym">Spermophilus parryii</name>
    <dbReference type="NCBI Taxonomy" id="9999"/>
    <lineage>
        <taxon>Eukaryota</taxon>
        <taxon>Metazoa</taxon>
        <taxon>Chordata</taxon>
        <taxon>Craniata</taxon>
        <taxon>Vertebrata</taxon>
        <taxon>Euteleostomi</taxon>
        <taxon>Mammalia</taxon>
        <taxon>Eutheria</taxon>
        <taxon>Euarchontoglires</taxon>
        <taxon>Glires</taxon>
        <taxon>Rodentia</taxon>
        <taxon>Sciuromorpha</taxon>
        <taxon>Sciuridae</taxon>
        <taxon>Xerinae</taxon>
        <taxon>Marmotini</taxon>
        <taxon>Urocitellus</taxon>
    </lineage>
</organism>
<keyword evidence="2 6" id="KW-0489">Methyltransferase</keyword>
<dbReference type="InterPro" id="IPR023267">
    <property type="entry name" value="RCMT"/>
</dbReference>
<evidence type="ECO:0000256" key="1">
    <source>
        <dbReference type="ARBA" id="ARBA00007494"/>
    </source>
</evidence>
<dbReference type="AlphaFoldDB" id="A0A8D2H7H9"/>
<dbReference type="CDD" id="cd21150">
    <property type="entry name" value="PUA_NSun6-like"/>
    <property type="match status" value="1"/>
</dbReference>
<dbReference type="InterPro" id="IPR015947">
    <property type="entry name" value="PUA-like_sf"/>
</dbReference>
<evidence type="ECO:0000313" key="8">
    <source>
        <dbReference type="Ensembl" id="ENSUPAP00010008136.1"/>
    </source>
</evidence>
<dbReference type="InterPro" id="IPR036974">
    <property type="entry name" value="PUA_sf"/>
</dbReference>
<dbReference type="PANTHER" id="PTHR22807">
    <property type="entry name" value="NOP2 YEAST -RELATED NOL1/NOP2/FMU SUN DOMAIN-CONTAINING"/>
    <property type="match status" value="1"/>
</dbReference>
<dbReference type="PROSITE" id="PS50890">
    <property type="entry name" value="PUA"/>
    <property type="match status" value="1"/>
</dbReference>
<dbReference type="InterPro" id="IPR049560">
    <property type="entry name" value="MeTrfase_RsmB-F_NOP2_cat"/>
</dbReference>
<feature type="active site" description="Nucleophile" evidence="6">
    <location>
        <position position="373"/>
    </location>
</feature>
<keyword evidence="5 6" id="KW-0694">RNA-binding</keyword>
<protein>
    <submittedName>
        <fullName evidence="8">NOP2/Sun RNA methyltransferase 6</fullName>
    </submittedName>
</protein>
<accession>A0A8D2H7H9</accession>
<dbReference type="PROSITE" id="PS01153">
    <property type="entry name" value="NOL1_NOP2_SUN"/>
    <property type="match status" value="1"/>
</dbReference>
<evidence type="ECO:0000256" key="6">
    <source>
        <dbReference type="PROSITE-ProRule" id="PRU01023"/>
    </source>
</evidence>
<dbReference type="SMR" id="A0A8D2H7H9"/>
<dbReference type="FunFam" id="2.30.130.10:FF:000006">
    <property type="entry name" value="putative methyltransferase NSUN6 isoform X2"/>
    <property type="match status" value="1"/>
</dbReference>
<evidence type="ECO:0000256" key="4">
    <source>
        <dbReference type="ARBA" id="ARBA00022691"/>
    </source>
</evidence>
<dbReference type="RefSeq" id="XP_026263526.1">
    <property type="nucleotide sequence ID" value="XM_026407741.1"/>
</dbReference>
<dbReference type="PRINTS" id="PR02008">
    <property type="entry name" value="RCMTFAMILY"/>
</dbReference>
<dbReference type="InterPro" id="IPR001678">
    <property type="entry name" value="MeTrfase_RsmB-F_NOP2_dom"/>
</dbReference>
<feature type="binding site" evidence="6">
    <location>
        <position position="293"/>
    </location>
    <ligand>
        <name>S-adenosyl-L-methionine</name>
        <dbReference type="ChEBI" id="CHEBI:59789"/>
    </ligand>
</feature>
<sequence>MPIFPKISLRPEVENYLKENFMNEEVLAVSSKQDAQGKFEALLNHLSHPPSFTSVRVNTHLASVQHVKSLLVDELKKQLNGLIVPVLQHPDLQDVLLIPVIGPRKNIKRQQYEAIVGAQCGNAVLRGAHVYVPGIMSASKFMKAGDVISVYSDIKGKCKKGAKEFDGTKVFIGNGISELSRKEIFSGLPEMKGIGIRMTEPIYLSPSFDNVLPSYLFLQNLPSAVVTHVLNPQPGEKILDLCAAPGGKTTHIATLMHDQGEVIALDKISNKIEKIKQNASLFGLNSIKAYCFDGTKALKLDMIENTEGAPPFLPESFDRILLDAPCSGMGQRPNMACTWTLKEITSYQPLQRKLFSVAVQLLKPGGVLVYSTCTITLAENEEQVAWALKMFPCLQLQPQEPQIGGEGMVGAGLSLEQLKQLQRFDPSVVPLPDTDIDSLRDARIEDMIWLANKDCIGFFIAKFQKCKSTLEKDLPK</sequence>
<dbReference type="GeneID" id="113196035"/>
<dbReference type="Gene3D" id="2.30.130.10">
    <property type="entry name" value="PUA domain"/>
    <property type="match status" value="1"/>
</dbReference>
<feature type="binding site" evidence="6">
    <location>
        <position position="266"/>
    </location>
    <ligand>
        <name>S-adenosyl-L-methionine</name>
        <dbReference type="ChEBI" id="CHEBI:59789"/>
    </ligand>
</feature>
<reference evidence="8" key="1">
    <citation type="submission" date="2025-08" db="UniProtKB">
        <authorList>
            <consortium name="Ensembl"/>
        </authorList>
    </citation>
    <scope>IDENTIFICATION</scope>
</reference>
<evidence type="ECO:0000256" key="2">
    <source>
        <dbReference type="ARBA" id="ARBA00022603"/>
    </source>
</evidence>
<dbReference type="Proteomes" id="UP000694417">
    <property type="component" value="Unplaced"/>
</dbReference>
<reference evidence="8" key="2">
    <citation type="submission" date="2025-09" db="UniProtKB">
        <authorList>
            <consortium name="Ensembl"/>
        </authorList>
    </citation>
    <scope>IDENTIFICATION</scope>
</reference>
<dbReference type="Pfam" id="PF01189">
    <property type="entry name" value="Methyltr_RsmB-F"/>
    <property type="match status" value="1"/>
</dbReference>
<dbReference type="InterPro" id="IPR029063">
    <property type="entry name" value="SAM-dependent_MTases_sf"/>
</dbReference>
<dbReference type="GO" id="GO:0016428">
    <property type="term" value="F:tRNA (cytidine-5-)-methyltransferase activity"/>
    <property type="evidence" value="ECO:0007669"/>
    <property type="project" value="Ensembl"/>
</dbReference>
<keyword evidence="9" id="KW-1185">Reference proteome</keyword>
<keyword evidence="4 6" id="KW-0949">S-adenosyl-L-methionine</keyword>
<evidence type="ECO:0000259" key="7">
    <source>
        <dbReference type="PROSITE" id="PS51686"/>
    </source>
</evidence>
<name>A0A8D2H7H9_UROPR</name>
<dbReference type="GO" id="GO:0000049">
    <property type="term" value="F:tRNA binding"/>
    <property type="evidence" value="ECO:0007669"/>
    <property type="project" value="Ensembl"/>
</dbReference>
<dbReference type="CDD" id="cd02440">
    <property type="entry name" value="AdoMet_MTases"/>
    <property type="match status" value="1"/>
</dbReference>
<dbReference type="SUPFAM" id="SSF53335">
    <property type="entry name" value="S-adenosyl-L-methionine-dependent methyltransferases"/>
    <property type="match status" value="1"/>
</dbReference>
<evidence type="ECO:0000313" key="9">
    <source>
        <dbReference type="Proteomes" id="UP000694417"/>
    </source>
</evidence>
<feature type="domain" description="SAM-dependent MTase RsmB/NOP-type" evidence="7">
    <location>
        <begin position="141"/>
        <end position="466"/>
    </location>
</feature>
<feature type="binding site" evidence="6">
    <location>
        <position position="323"/>
    </location>
    <ligand>
        <name>S-adenosyl-L-methionine</name>
        <dbReference type="ChEBI" id="CHEBI:59789"/>
    </ligand>
</feature>
<dbReference type="GO" id="GO:0005737">
    <property type="term" value="C:cytoplasm"/>
    <property type="evidence" value="ECO:0007669"/>
    <property type="project" value="Ensembl"/>
</dbReference>
<gene>
    <name evidence="8" type="primary">NSUN6</name>
</gene>
<dbReference type="PANTHER" id="PTHR22807:SF34">
    <property type="entry name" value="TRNA (CYTOSINE(72)-C(5))-METHYLTRANSFERASE NSUN6"/>
    <property type="match status" value="1"/>
</dbReference>
<evidence type="ECO:0000256" key="5">
    <source>
        <dbReference type="ARBA" id="ARBA00022884"/>
    </source>
</evidence>
<evidence type="ECO:0000256" key="3">
    <source>
        <dbReference type="ARBA" id="ARBA00022679"/>
    </source>
</evidence>
<dbReference type="GO" id="GO:0002946">
    <property type="term" value="P:tRNA C5-cytosine methylation"/>
    <property type="evidence" value="ECO:0007669"/>
    <property type="project" value="Ensembl"/>
</dbReference>
<dbReference type="GeneTree" id="ENSGT00940000155370"/>
<comment type="similarity">
    <text evidence="1 6">Belongs to the class I-like SAM-binding methyltransferase superfamily. RsmB/NOP family.</text>
</comment>
<dbReference type="PROSITE" id="PS51686">
    <property type="entry name" value="SAM_MT_RSMB_NOP"/>
    <property type="match status" value="1"/>
</dbReference>
<dbReference type="Gene3D" id="3.40.50.150">
    <property type="entry name" value="Vaccinia Virus protein VP39"/>
    <property type="match status" value="1"/>
</dbReference>
<feature type="binding site" evidence="6">
    <location>
        <begin position="242"/>
        <end position="248"/>
    </location>
    <ligand>
        <name>S-adenosyl-L-methionine</name>
        <dbReference type="ChEBI" id="CHEBI:59789"/>
    </ligand>
</feature>
<keyword evidence="3 6" id="KW-0808">Transferase</keyword>
<dbReference type="Ensembl" id="ENSUPAT00010009306.1">
    <property type="protein sequence ID" value="ENSUPAP00010008136.1"/>
    <property type="gene ID" value="ENSUPAG00010006540.1"/>
</dbReference>
<proteinExistence type="inferred from homology"/>
<dbReference type="SUPFAM" id="SSF88697">
    <property type="entry name" value="PUA domain-like"/>
    <property type="match status" value="1"/>
</dbReference>
<dbReference type="InterPro" id="IPR018314">
    <property type="entry name" value="RsmB/NOL1/NOP2-like_CS"/>
</dbReference>